<protein>
    <submittedName>
        <fullName evidence="1">Uncharacterized protein</fullName>
    </submittedName>
</protein>
<dbReference type="EMBL" id="CP122539">
    <property type="protein sequence ID" value="WGH75698.1"/>
    <property type="molecule type" value="Genomic_DNA"/>
</dbReference>
<proteinExistence type="predicted"/>
<sequence>MVSGYKKIVAVKVYHPYFYKGICKGVVYEPTVTTQTIMHKYGLKLQREQNGFTLYIPSATELLSFLKYLSEVTAATSFTFRLTTLKTDFYFFTEFPVNEKGYYFCSTSNLVDKSKNELVLSFKKEEDLSNTVCKIQIDFTDLISSSVTNYIVKFESRSTQWNYLIINNKSTYFEELHIEGTPTIQFSKPVDVTLENGQKALSFLSETTAITLQEKPKYKLNLIGKVTKLGTHRTQMVYSGLPLPNPSVLEIVKQGTKHVIRSLMYVYI</sequence>
<organism evidence="1 2">
    <name type="scientific">Tenacibaculum tangerinum</name>
    <dbReference type="NCBI Taxonomy" id="3038772"/>
    <lineage>
        <taxon>Bacteria</taxon>
        <taxon>Pseudomonadati</taxon>
        <taxon>Bacteroidota</taxon>
        <taxon>Flavobacteriia</taxon>
        <taxon>Flavobacteriales</taxon>
        <taxon>Flavobacteriaceae</taxon>
        <taxon>Tenacibaculum</taxon>
    </lineage>
</organism>
<evidence type="ECO:0000313" key="2">
    <source>
        <dbReference type="Proteomes" id="UP001232001"/>
    </source>
</evidence>
<gene>
    <name evidence="1" type="ORF">P8625_00620</name>
</gene>
<evidence type="ECO:0000313" key="1">
    <source>
        <dbReference type="EMBL" id="WGH75698.1"/>
    </source>
</evidence>
<name>A0ABY8L2M9_9FLAO</name>
<keyword evidence="2" id="KW-1185">Reference proteome</keyword>
<reference evidence="1 2" key="1">
    <citation type="submission" date="2023-04" db="EMBL/GenBank/DDBJ databases">
        <title>Tenacibaculum tangerinum sp. nov., isolated from sea tidal flat of South Korea.</title>
        <authorList>
            <person name="Lee S.H."/>
            <person name="Kim J.-J."/>
        </authorList>
    </citation>
    <scope>NUCLEOTIDE SEQUENCE [LARGE SCALE GENOMIC DNA]</scope>
    <source>
        <strain evidence="1 2">GRR-S3-23</strain>
    </source>
</reference>
<accession>A0ABY8L2M9</accession>
<dbReference type="Proteomes" id="UP001232001">
    <property type="component" value="Chromosome"/>
</dbReference>
<dbReference type="RefSeq" id="WP_279651572.1">
    <property type="nucleotide sequence ID" value="NZ_CP122539.1"/>
</dbReference>